<dbReference type="AlphaFoldDB" id="A0A2J9VLI4"/>
<accession>A0A2J9VLI4</accession>
<dbReference type="Proteomes" id="UP000053748">
    <property type="component" value="Unassembled WGS sequence"/>
</dbReference>
<organism evidence="1 2">
    <name type="scientific">Vibrio mimicus</name>
    <dbReference type="NCBI Taxonomy" id="674"/>
    <lineage>
        <taxon>Bacteria</taxon>
        <taxon>Pseudomonadati</taxon>
        <taxon>Pseudomonadota</taxon>
        <taxon>Gammaproteobacteria</taxon>
        <taxon>Vibrionales</taxon>
        <taxon>Vibrionaceae</taxon>
        <taxon>Vibrio</taxon>
    </lineage>
</organism>
<reference evidence="1" key="1">
    <citation type="submission" date="2017-12" db="EMBL/GenBank/DDBJ databases">
        <title>FDA dAtabase for Regulatory Grade micrObial Sequences (FDA-ARGOS): Supporting development and validation of Infectious Disease Dx tests.</title>
        <authorList>
            <person name="Hoffmann M."/>
            <person name="Allard M."/>
            <person name="Evans P."/>
            <person name="Brown E."/>
            <person name="Tallon L.J."/>
            <person name="Sadzewicz L."/>
            <person name="Sengamalay N."/>
            <person name="Ott S."/>
            <person name="Godinez A."/>
            <person name="Nagaraj S."/>
            <person name="Vavikolanu K."/>
            <person name="Aluvathingal J."/>
            <person name="Nadendla S."/>
            <person name="Hobson J."/>
            <person name="Sichtig H."/>
        </authorList>
    </citation>
    <scope>NUCLEOTIDE SEQUENCE [LARGE SCALE GENOMIC DNA]</scope>
    <source>
        <strain evidence="1">FDAARGOS_113</strain>
    </source>
</reference>
<gene>
    <name evidence="1" type="ORF">AL544_001925</name>
</gene>
<proteinExistence type="predicted"/>
<name>A0A2J9VLI4_VIBMI</name>
<comment type="caution">
    <text evidence="1">The sequence shown here is derived from an EMBL/GenBank/DDBJ whole genome shotgun (WGS) entry which is preliminary data.</text>
</comment>
<protein>
    <submittedName>
        <fullName evidence="1">General secretion pathway protein GspH</fullName>
    </submittedName>
</protein>
<evidence type="ECO:0000313" key="2">
    <source>
        <dbReference type="Proteomes" id="UP000053748"/>
    </source>
</evidence>
<dbReference type="EMBL" id="LOSJ02000001">
    <property type="protein sequence ID" value="PNM64651.1"/>
    <property type="molecule type" value="Genomic_DNA"/>
</dbReference>
<sequence length="49" mass="5558">MHDLVFDFQVDAVLVESIESSAVSKSLITNKLRCFNIVGCSTRSVWFHK</sequence>
<evidence type="ECO:0000313" key="1">
    <source>
        <dbReference type="EMBL" id="PNM64651.1"/>
    </source>
</evidence>
<keyword evidence="2" id="KW-1185">Reference proteome</keyword>